<keyword evidence="3" id="KW-1185">Reference proteome</keyword>
<keyword evidence="1" id="KW-0472">Membrane</keyword>
<evidence type="ECO:0000313" key="3">
    <source>
        <dbReference type="Proteomes" id="UP000019149"/>
    </source>
</evidence>
<keyword evidence="1" id="KW-1133">Transmembrane helix</keyword>
<dbReference type="Proteomes" id="UP000019149">
    <property type="component" value="Unassembled WGS sequence"/>
</dbReference>
<name>W6UB90_ECHGR</name>
<organism evidence="2 3">
    <name type="scientific">Echinococcus granulosus</name>
    <name type="common">Hydatid tapeworm</name>
    <dbReference type="NCBI Taxonomy" id="6210"/>
    <lineage>
        <taxon>Eukaryota</taxon>
        <taxon>Metazoa</taxon>
        <taxon>Spiralia</taxon>
        <taxon>Lophotrochozoa</taxon>
        <taxon>Platyhelminthes</taxon>
        <taxon>Cestoda</taxon>
        <taxon>Eucestoda</taxon>
        <taxon>Cyclophyllidea</taxon>
        <taxon>Taeniidae</taxon>
        <taxon>Echinococcus</taxon>
        <taxon>Echinococcus granulosus group</taxon>
    </lineage>
</organism>
<keyword evidence="1" id="KW-0812">Transmembrane</keyword>
<proteinExistence type="predicted"/>
<feature type="transmembrane region" description="Helical" evidence="1">
    <location>
        <begin position="59"/>
        <end position="79"/>
    </location>
</feature>
<dbReference type="EMBL" id="APAU02000147">
    <property type="protein sequence ID" value="EUB55722.1"/>
    <property type="molecule type" value="Genomic_DNA"/>
</dbReference>
<feature type="transmembrane region" description="Helical" evidence="1">
    <location>
        <begin position="116"/>
        <end position="140"/>
    </location>
</feature>
<dbReference type="GeneID" id="36345150"/>
<evidence type="ECO:0000256" key="1">
    <source>
        <dbReference type="SAM" id="Phobius"/>
    </source>
</evidence>
<evidence type="ECO:0000313" key="2">
    <source>
        <dbReference type="EMBL" id="EUB55722.1"/>
    </source>
</evidence>
<dbReference type="AlphaFoldDB" id="W6UB90"/>
<dbReference type="CTD" id="36345150"/>
<sequence>MKIQSKVLTLPMKINQMNACINTNSFANSVRNTNPHSICVGLFSHYLNAKKTSDGMCGLIYFVLKCIHTGVLLRGSIFVERMLMFFVYELILHLYIGMYITFVMRGRIFRVNAIKFTLSLAFCIIEIDNRVAFVWMYFVFSKWTNSRYCIELTYGRKQTIHSQQSYMVTRSGTKLLPNDYVKSRSIFSRKEHQLFSNDCEFLRNNMYKDNHFKLDDTMPCTTDKRKFTPLPLMKLTDLRMTFTPNIMCTELLQNPSTHEANSPLYQKLSSSLLLFV</sequence>
<gene>
    <name evidence="2" type="ORF">EGR_09435</name>
</gene>
<reference evidence="2 3" key="1">
    <citation type="journal article" date="2013" name="Nat. Genet.">
        <title>The genome of the hydatid tapeworm Echinococcus granulosus.</title>
        <authorList>
            <person name="Zheng H."/>
            <person name="Zhang W."/>
            <person name="Zhang L."/>
            <person name="Zhang Z."/>
            <person name="Li J."/>
            <person name="Lu G."/>
            <person name="Zhu Y."/>
            <person name="Wang Y."/>
            <person name="Huang Y."/>
            <person name="Liu J."/>
            <person name="Kang H."/>
            <person name="Chen J."/>
            <person name="Wang L."/>
            <person name="Chen A."/>
            <person name="Yu S."/>
            <person name="Gao Z."/>
            <person name="Jin L."/>
            <person name="Gu W."/>
            <person name="Wang Z."/>
            <person name="Zhao L."/>
            <person name="Shi B."/>
            <person name="Wen H."/>
            <person name="Lin R."/>
            <person name="Jones M.K."/>
            <person name="Brejova B."/>
            <person name="Vinar T."/>
            <person name="Zhao G."/>
            <person name="McManus D.P."/>
            <person name="Chen Z."/>
            <person name="Zhou Y."/>
            <person name="Wang S."/>
        </authorList>
    </citation>
    <scope>NUCLEOTIDE SEQUENCE [LARGE SCALE GENOMIC DNA]</scope>
</reference>
<dbReference type="KEGG" id="egl:EGR_09435"/>
<feature type="transmembrane region" description="Helical" evidence="1">
    <location>
        <begin position="85"/>
        <end position="104"/>
    </location>
</feature>
<dbReference type="RefSeq" id="XP_024346918.1">
    <property type="nucleotide sequence ID" value="XM_024498684.1"/>
</dbReference>
<protein>
    <submittedName>
        <fullName evidence="2">Uncharacterized protein</fullName>
    </submittedName>
</protein>
<comment type="caution">
    <text evidence="2">The sequence shown here is derived from an EMBL/GenBank/DDBJ whole genome shotgun (WGS) entry which is preliminary data.</text>
</comment>
<accession>W6UB90</accession>